<dbReference type="HOGENOM" id="CLU_849507_0_0_9"/>
<dbReference type="STRING" id="642492.Clole_3765"/>
<feature type="transmembrane region" description="Helical" evidence="1">
    <location>
        <begin position="6"/>
        <end position="23"/>
    </location>
</feature>
<protein>
    <recommendedName>
        <fullName evidence="4">Type II secretion system F domain</fullName>
    </recommendedName>
</protein>
<dbReference type="eggNOG" id="ENOG502Z905">
    <property type="taxonomic scope" value="Bacteria"/>
</dbReference>
<reference evidence="2 3" key="1">
    <citation type="journal article" date="2011" name="J. Bacteriol.">
        <title>Complete genome sequence of the cellulose-degrading bacterium Cellulosilyticum lentocellum.</title>
        <authorList>
            <consortium name="US DOE Joint Genome Institute"/>
            <person name="Miller D.A."/>
            <person name="Suen G."/>
            <person name="Bruce D."/>
            <person name="Copeland A."/>
            <person name="Cheng J.F."/>
            <person name="Detter C."/>
            <person name="Goodwin L.A."/>
            <person name="Han C.S."/>
            <person name="Hauser L.J."/>
            <person name="Land M.L."/>
            <person name="Lapidus A."/>
            <person name="Lucas S."/>
            <person name="Meincke L."/>
            <person name="Pitluck S."/>
            <person name="Tapia R."/>
            <person name="Teshima H."/>
            <person name="Woyke T."/>
            <person name="Fox B.G."/>
            <person name="Angert E.R."/>
            <person name="Currie C.R."/>
        </authorList>
    </citation>
    <scope>NUCLEOTIDE SEQUENCE [LARGE SCALE GENOMIC DNA]</scope>
    <source>
        <strain evidence="3">ATCC 49066 / DSM 5427 / NCIMB 11756 / RHM5</strain>
    </source>
</reference>
<name>F2JHV3_CELLD</name>
<feature type="transmembrane region" description="Helical" evidence="1">
    <location>
        <begin position="265"/>
        <end position="282"/>
    </location>
</feature>
<proteinExistence type="predicted"/>
<dbReference type="EMBL" id="CP002582">
    <property type="protein sequence ID" value="ADZ85445.1"/>
    <property type="molecule type" value="Genomic_DNA"/>
</dbReference>
<gene>
    <name evidence="2" type="ordered locus">Clole_3765</name>
</gene>
<keyword evidence="3" id="KW-1185">Reference proteome</keyword>
<feature type="transmembrane region" description="Helical" evidence="1">
    <location>
        <begin position="119"/>
        <end position="136"/>
    </location>
</feature>
<accession>F2JHV3</accession>
<feature type="transmembrane region" description="Helical" evidence="1">
    <location>
        <begin position="294"/>
        <end position="311"/>
    </location>
</feature>
<evidence type="ECO:0000256" key="1">
    <source>
        <dbReference type="SAM" id="Phobius"/>
    </source>
</evidence>
<dbReference type="Proteomes" id="UP000008467">
    <property type="component" value="Chromosome"/>
</dbReference>
<evidence type="ECO:0000313" key="2">
    <source>
        <dbReference type="EMBL" id="ADZ85445.1"/>
    </source>
</evidence>
<keyword evidence="1" id="KW-1133">Transmembrane helix</keyword>
<evidence type="ECO:0008006" key="4">
    <source>
        <dbReference type="Google" id="ProtNLM"/>
    </source>
</evidence>
<organism evidence="2 3">
    <name type="scientific">Cellulosilyticum lentocellum (strain ATCC 49066 / DSM 5427 / NCIMB 11756 / RHM5)</name>
    <name type="common">Clostridium lentocellum</name>
    <dbReference type="NCBI Taxonomy" id="642492"/>
    <lineage>
        <taxon>Bacteria</taxon>
        <taxon>Bacillati</taxon>
        <taxon>Bacillota</taxon>
        <taxon>Clostridia</taxon>
        <taxon>Lachnospirales</taxon>
        <taxon>Cellulosilyticaceae</taxon>
        <taxon>Cellulosilyticum</taxon>
    </lineage>
</organism>
<feature type="transmembrane region" description="Helical" evidence="1">
    <location>
        <begin position="94"/>
        <end position="113"/>
    </location>
</feature>
<keyword evidence="1" id="KW-0472">Membrane</keyword>
<sequence length="327" mass="37574">MNLALIVSLALGATTFIFMLLFFDIKIFDDLYKLIMDISTTLVDYVQDYNKKRYIERMKREKIVLEKENLFAKYNRLVESLISDFNLPLTLESFTSLLSILFIIIVLIIVLFIQSVSLAVVIAVALFIGLLTFFVMQSKSIRMEKLESIMDAEDLICPLARDGVLVAIKKVMESDEYINSNIRPYFAQFIDNCEQNGYSFKQAITLLNKQLGSKFDNFTKKAIIFEYNERKGMADVFLDIVDENAVLREMNAKKERIFRKMNRDFLIKTFIIIVFFIYALSVEGFKEFMVGTEAGKIINTAMISIICISFARCQSLQGDLSVGGEKK</sequence>
<keyword evidence="1" id="KW-0812">Transmembrane</keyword>
<dbReference type="AlphaFoldDB" id="F2JHV3"/>
<dbReference type="RefSeq" id="WP_013658719.1">
    <property type="nucleotide sequence ID" value="NC_015275.1"/>
</dbReference>
<evidence type="ECO:0000313" key="3">
    <source>
        <dbReference type="Proteomes" id="UP000008467"/>
    </source>
</evidence>
<dbReference type="KEGG" id="cle:Clole_3765"/>